<evidence type="ECO:0000256" key="2">
    <source>
        <dbReference type="ARBA" id="ARBA00022801"/>
    </source>
</evidence>
<evidence type="ECO:0000256" key="5">
    <source>
        <dbReference type="SAM" id="SignalP"/>
    </source>
</evidence>
<feature type="domain" description="Glycoside hydrolase family 5" evidence="6">
    <location>
        <begin position="135"/>
        <end position="372"/>
    </location>
</feature>
<dbReference type="Gene3D" id="3.20.20.80">
    <property type="entry name" value="Glycosidases"/>
    <property type="match status" value="1"/>
</dbReference>
<protein>
    <submittedName>
        <fullName evidence="7">Glycoside hydrolase family 5 protein</fullName>
    </submittedName>
</protein>
<reference evidence="7" key="1">
    <citation type="submission" date="2020-11" db="EMBL/GenBank/DDBJ databases">
        <authorList>
            <consortium name="DOE Joint Genome Institute"/>
            <person name="Ahrendt S."/>
            <person name="Riley R."/>
            <person name="Andreopoulos W."/>
            <person name="Labutti K."/>
            <person name="Pangilinan J."/>
            <person name="Ruiz-Duenas F.J."/>
            <person name="Barrasa J.M."/>
            <person name="Sanchez-Garcia M."/>
            <person name="Camarero S."/>
            <person name="Miyauchi S."/>
            <person name="Serrano A."/>
            <person name="Linde D."/>
            <person name="Babiker R."/>
            <person name="Drula E."/>
            <person name="Ayuso-Fernandez I."/>
            <person name="Pacheco R."/>
            <person name="Padilla G."/>
            <person name="Ferreira P."/>
            <person name="Barriuso J."/>
            <person name="Kellner H."/>
            <person name="Castanera R."/>
            <person name="Alfaro M."/>
            <person name="Ramirez L."/>
            <person name="Pisabarro A.G."/>
            <person name="Kuo A."/>
            <person name="Tritt A."/>
            <person name="Lipzen A."/>
            <person name="He G."/>
            <person name="Yan M."/>
            <person name="Ng V."/>
            <person name="Cullen D."/>
            <person name="Martin F."/>
            <person name="Rosso M.-N."/>
            <person name="Henrissat B."/>
            <person name="Hibbett D."/>
            <person name="Martinez A.T."/>
            <person name="Grigoriev I.V."/>
        </authorList>
    </citation>
    <scope>NUCLEOTIDE SEQUENCE</scope>
    <source>
        <strain evidence="7">CBS 506.95</strain>
    </source>
</reference>
<evidence type="ECO:0000313" key="8">
    <source>
        <dbReference type="Proteomes" id="UP000807306"/>
    </source>
</evidence>
<comment type="similarity">
    <text evidence="1 4">Belongs to the glycosyl hydrolase 5 (cellulase A) family.</text>
</comment>
<keyword evidence="5" id="KW-0732">Signal</keyword>
<dbReference type="PANTHER" id="PTHR31297">
    <property type="entry name" value="GLUCAN ENDO-1,6-BETA-GLUCOSIDASE B"/>
    <property type="match status" value="1"/>
</dbReference>
<evidence type="ECO:0000256" key="1">
    <source>
        <dbReference type="ARBA" id="ARBA00005641"/>
    </source>
</evidence>
<dbReference type="GO" id="GO:0008422">
    <property type="term" value="F:beta-glucosidase activity"/>
    <property type="evidence" value="ECO:0007669"/>
    <property type="project" value="TreeGrafter"/>
</dbReference>
<dbReference type="InterPro" id="IPR001547">
    <property type="entry name" value="Glyco_hydro_5"/>
</dbReference>
<dbReference type="AlphaFoldDB" id="A0A9P6EPI6"/>
<evidence type="ECO:0000313" key="7">
    <source>
        <dbReference type="EMBL" id="KAF9532615.1"/>
    </source>
</evidence>
<dbReference type="GO" id="GO:0005576">
    <property type="term" value="C:extracellular region"/>
    <property type="evidence" value="ECO:0007669"/>
    <property type="project" value="TreeGrafter"/>
</dbReference>
<dbReference type="GO" id="GO:0009986">
    <property type="term" value="C:cell surface"/>
    <property type="evidence" value="ECO:0007669"/>
    <property type="project" value="TreeGrafter"/>
</dbReference>
<dbReference type="InterPro" id="IPR017853">
    <property type="entry name" value="GH"/>
</dbReference>
<name>A0A9P6EPI6_9AGAR</name>
<evidence type="ECO:0000256" key="3">
    <source>
        <dbReference type="ARBA" id="ARBA00023295"/>
    </source>
</evidence>
<proteinExistence type="inferred from homology"/>
<dbReference type="PANTHER" id="PTHR31297:SF42">
    <property type="entry name" value="GLYCOSIDE HYDROLASE FAMILY 5 DOMAIN-CONTAINING PROTEIN"/>
    <property type="match status" value="1"/>
</dbReference>
<feature type="signal peptide" evidence="5">
    <location>
        <begin position="1"/>
        <end position="27"/>
    </location>
</feature>
<dbReference type="Pfam" id="PF00150">
    <property type="entry name" value="Cellulase"/>
    <property type="match status" value="1"/>
</dbReference>
<keyword evidence="3 4" id="KW-0326">Glycosidase</keyword>
<dbReference type="GO" id="GO:0009251">
    <property type="term" value="P:glucan catabolic process"/>
    <property type="evidence" value="ECO:0007669"/>
    <property type="project" value="TreeGrafter"/>
</dbReference>
<dbReference type="SUPFAM" id="SSF51445">
    <property type="entry name" value="(Trans)glycosidases"/>
    <property type="match status" value="1"/>
</dbReference>
<keyword evidence="2 4" id="KW-0378">Hydrolase</keyword>
<dbReference type="InterPro" id="IPR050386">
    <property type="entry name" value="Glycosyl_hydrolase_5"/>
</dbReference>
<sequence length="479" mass="53588">MWSSAIFGSFARALIVALLLHIAPTDARQKCSLKARDQAVLHPVDHGPVPSPTSSTIIGTATVTFNGKPSASPIYNYSPYRYGMDKIRGVNIGGWLVLEPWITPSLFDATGNDKIIDEFTLGQYLDPGKAQTLLQQHWSTWITEDDFVQIAAAGLNHVRIPIGYWSIPLTSSDTKESTDSSPYVTGAWDFLLRAVSWANNHGLQVIIDLHGAPGSQNGYDNSGELTNNPVWAVNQGNISRTVDTIKFLAKTFGSDVGMIELLNEAAGFRGDDWANAVRQYWLDGYAAVRASGGQDVQVMIGEAFMGFDAWKNFLSYPGAQGVFMDYHEYQIFSHPELSRSYDDHINFACTYKPTLSTFSVTSLYTILGEWSNAITDCAKWLNGRWVGSRWDNTWYPSSDTQYHGSCDGYTGSYQGWSDSYKQFLRKYFEVQVEVGEAGQGWVFWTWKTESADEWSYQKGLEGGWIPQNPTDRRYPNICK</sequence>
<dbReference type="EMBL" id="MU157831">
    <property type="protein sequence ID" value="KAF9532615.1"/>
    <property type="molecule type" value="Genomic_DNA"/>
</dbReference>
<gene>
    <name evidence="7" type="ORF">CPB83DRAFT_759252</name>
</gene>
<dbReference type="Proteomes" id="UP000807306">
    <property type="component" value="Unassembled WGS sequence"/>
</dbReference>
<feature type="chain" id="PRO_5040364606" evidence="5">
    <location>
        <begin position="28"/>
        <end position="479"/>
    </location>
</feature>
<keyword evidence="8" id="KW-1185">Reference proteome</keyword>
<evidence type="ECO:0000259" key="6">
    <source>
        <dbReference type="Pfam" id="PF00150"/>
    </source>
</evidence>
<dbReference type="OrthoDB" id="62120at2759"/>
<evidence type="ECO:0000256" key="4">
    <source>
        <dbReference type="RuleBase" id="RU361153"/>
    </source>
</evidence>
<comment type="caution">
    <text evidence="7">The sequence shown here is derived from an EMBL/GenBank/DDBJ whole genome shotgun (WGS) entry which is preliminary data.</text>
</comment>
<accession>A0A9P6EPI6</accession>
<organism evidence="7 8">
    <name type="scientific">Crepidotus variabilis</name>
    <dbReference type="NCBI Taxonomy" id="179855"/>
    <lineage>
        <taxon>Eukaryota</taxon>
        <taxon>Fungi</taxon>
        <taxon>Dikarya</taxon>
        <taxon>Basidiomycota</taxon>
        <taxon>Agaricomycotina</taxon>
        <taxon>Agaricomycetes</taxon>
        <taxon>Agaricomycetidae</taxon>
        <taxon>Agaricales</taxon>
        <taxon>Agaricineae</taxon>
        <taxon>Crepidotaceae</taxon>
        <taxon>Crepidotus</taxon>
    </lineage>
</organism>